<organism evidence="2 3">
    <name type="scientific">Liparis tanakae</name>
    <name type="common">Tanaka's snailfish</name>
    <dbReference type="NCBI Taxonomy" id="230148"/>
    <lineage>
        <taxon>Eukaryota</taxon>
        <taxon>Metazoa</taxon>
        <taxon>Chordata</taxon>
        <taxon>Craniata</taxon>
        <taxon>Vertebrata</taxon>
        <taxon>Euteleostomi</taxon>
        <taxon>Actinopterygii</taxon>
        <taxon>Neopterygii</taxon>
        <taxon>Teleostei</taxon>
        <taxon>Neoteleostei</taxon>
        <taxon>Acanthomorphata</taxon>
        <taxon>Eupercaria</taxon>
        <taxon>Perciformes</taxon>
        <taxon>Cottioidei</taxon>
        <taxon>Cottales</taxon>
        <taxon>Liparidae</taxon>
        <taxon>Liparis</taxon>
    </lineage>
</organism>
<dbReference type="AlphaFoldDB" id="A0A4Z2FLW7"/>
<feature type="compositionally biased region" description="Pro residues" evidence="1">
    <location>
        <begin position="11"/>
        <end position="25"/>
    </location>
</feature>
<dbReference type="EMBL" id="SRLO01001121">
    <property type="protein sequence ID" value="TNN41272.1"/>
    <property type="molecule type" value="Genomic_DNA"/>
</dbReference>
<reference evidence="2 3" key="1">
    <citation type="submission" date="2019-03" db="EMBL/GenBank/DDBJ databases">
        <title>First draft genome of Liparis tanakae, snailfish: a comprehensive survey of snailfish specific genes.</title>
        <authorList>
            <person name="Kim W."/>
            <person name="Song I."/>
            <person name="Jeong J.-H."/>
            <person name="Kim D."/>
            <person name="Kim S."/>
            <person name="Ryu S."/>
            <person name="Song J.Y."/>
            <person name="Lee S.K."/>
        </authorList>
    </citation>
    <scope>NUCLEOTIDE SEQUENCE [LARGE SCALE GENOMIC DNA]</scope>
    <source>
        <tissue evidence="2">Muscle</tissue>
    </source>
</reference>
<evidence type="ECO:0000256" key="1">
    <source>
        <dbReference type="SAM" id="MobiDB-lite"/>
    </source>
</evidence>
<keyword evidence="3" id="KW-1185">Reference proteome</keyword>
<feature type="region of interest" description="Disordered" evidence="1">
    <location>
        <begin position="1"/>
        <end position="68"/>
    </location>
</feature>
<proteinExistence type="predicted"/>
<comment type="caution">
    <text evidence="2">The sequence shown here is derived from an EMBL/GenBank/DDBJ whole genome shotgun (WGS) entry which is preliminary data.</text>
</comment>
<feature type="compositionally biased region" description="Basic and acidic residues" evidence="1">
    <location>
        <begin position="38"/>
        <end position="48"/>
    </location>
</feature>
<dbReference type="Proteomes" id="UP000314294">
    <property type="component" value="Unassembled WGS sequence"/>
</dbReference>
<evidence type="ECO:0000313" key="2">
    <source>
        <dbReference type="EMBL" id="TNN41272.1"/>
    </source>
</evidence>
<accession>A0A4Z2FLW7</accession>
<evidence type="ECO:0000313" key="3">
    <source>
        <dbReference type="Proteomes" id="UP000314294"/>
    </source>
</evidence>
<sequence>MSHLPRVFSPEPAPRCPLPGAPLPPDGRMAAPAPGRPDINRSSRDNTQRETAGGPRNGARPPRWRRGR</sequence>
<name>A0A4Z2FLW7_9TELE</name>
<protein>
    <submittedName>
        <fullName evidence="2">Uncharacterized protein</fullName>
    </submittedName>
</protein>
<gene>
    <name evidence="2" type="ORF">EYF80_048551</name>
</gene>